<dbReference type="OrthoDB" id="4403208at2"/>
<evidence type="ECO:0000313" key="2">
    <source>
        <dbReference type="EMBL" id="AZA12058.1"/>
    </source>
</evidence>
<proteinExistence type="predicted"/>
<reference evidence="2 3" key="1">
    <citation type="submission" date="2018-11" db="EMBL/GenBank/DDBJ databases">
        <authorList>
            <person name="Kleinhagauer T."/>
            <person name="Glaeser S.P."/>
            <person name="Spergser J."/>
            <person name="Ruckert C."/>
            <person name="Kaempfer P."/>
            <person name="Busse H.-J."/>
        </authorList>
    </citation>
    <scope>NUCLEOTIDE SEQUENCE [LARGE SCALE GENOMIC DNA]</scope>
    <source>
        <strain evidence="2 3">W8</strain>
    </source>
</reference>
<feature type="transmembrane region" description="Helical" evidence="1">
    <location>
        <begin position="66"/>
        <end position="86"/>
    </location>
</feature>
<evidence type="ECO:0008006" key="4">
    <source>
        <dbReference type="Google" id="ProtNLM"/>
    </source>
</evidence>
<keyword evidence="3" id="KW-1185">Reference proteome</keyword>
<dbReference type="KEGG" id="cgk:CGERO_08835"/>
<name>A0A3G6J539_9CORY</name>
<organism evidence="2 3">
    <name type="scientific">Corynebacterium gerontici</name>
    <dbReference type="NCBI Taxonomy" id="2079234"/>
    <lineage>
        <taxon>Bacteria</taxon>
        <taxon>Bacillati</taxon>
        <taxon>Actinomycetota</taxon>
        <taxon>Actinomycetes</taxon>
        <taxon>Mycobacteriales</taxon>
        <taxon>Corynebacteriaceae</taxon>
        <taxon>Corynebacterium</taxon>
    </lineage>
</organism>
<keyword evidence="1" id="KW-1133">Transmembrane helix</keyword>
<keyword evidence="1" id="KW-0812">Transmembrane</keyword>
<dbReference type="AlphaFoldDB" id="A0A3G6J539"/>
<sequence precursor="true">MKKLRSASMMLFAATILLWLGQIITMFMWDGVYQASTMYISDLGARECQVLSEATMPRVVCSPGHVFYIIGMVSAGFLLLGAATLLRSVGVDRRGAASKRAPIKGVITNAFALALMGIAFVLNGMVDVNDGEVLHQVLFAGGCIALWVLMARNAWAGIKYQPLLNEPSVPLLNKAQSIITLLFLLASIAGYLLFILSPPPSSYGLFQHIAIDSGALWMLMFATVLRTKAKAEL</sequence>
<accession>A0A3G6J539</accession>
<feature type="transmembrane region" description="Helical" evidence="1">
    <location>
        <begin position="203"/>
        <end position="225"/>
    </location>
</feature>
<dbReference type="RefSeq" id="WP_123935132.1">
    <property type="nucleotide sequence ID" value="NZ_CP033897.1"/>
</dbReference>
<evidence type="ECO:0000256" key="1">
    <source>
        <dbReference type="SAM" id="Phobius"/>
    </source>
</evidence>
<keyword evidence="1" id="KW-0472">Membrane</keyword>
<protein>
    <recommendedName>
        <fullName evidence="4">Frag1/DRAM/Sfk1 family protein</fullName>
    </recommendedName>
</protein>
<dbReference type="EMBL" id="CP033897">
    <property type="protein sequence ID" value="AZA12058.1"/>
    <property type="molecule type" value="Genomic_DNA"/>
</dbReference>
<feature type="transmembrane region" description="Helical" evidence="1">
    <location>
        <begin position="7"/>
        <end position="29"/>
    </location>
</feature>
<evidence type="ECO:0000313" key="3">
    <source>
        <dbReference type="Proteomes" id="UP000271587"/>
    </source>
</evidence>
<feature type="transmembrane region" description="Helical" evidence="1">
    <location>
        <begin position="106"/>
        <end position="126"/>
    </location>
</feature>
<feature type="transmembrane region" description="Helical" evidence="1">
    <location>
        <begin position="178"/>
        <end position="197"/>
    </location>
</feature>
<gene>
    <name evidence="2" type="ORF">CGERO_08835</name>
</gene>
<dbReference type="Proteomes" id="UP000271587">
    <property type="component" value="Chromosome"/>
</dbReference>
<feature type="transmembrane region" description="Helical" evidence="1">
    <location>
        <begin position="138"/>
        <end position="158"/>
    </location>
</feature>